<dbReference type="InterPro" id="IPR025970">
    <property type="entry name" value="SusE"/>
</dbReference>
<dbReference type="RefSeq" id="WP_344737807.1">
    <property type="nucleotide sequence ID" value="NZ_BAABAY010000001.1"/>
</dbReference>
<evidence type="ECO:0000313" key="4">
    <source>
        <dbReference type="Proteomes" id="UP001610100"/>
    </source>
</evidence>
<feature type="chain" id="PRO_5046481088" evidence="1">
    <location>
        <begin position="20"/>
        <end position="389"/>
    </location>
</feature>
<evidence type="ECO:0000259" key="2">
    <source>
        <dbReference type="Pfam" id="PF14292"/>
    </source>
</evidence>
<keyword evidence="4" id="KW-1185">Reference proteome</keyword>
<comment type="caution">
    <text evidence="3">The sequence shown here is derived from an EMBL/GenBank/DDBJ whole genome shotgun (WGS) entry which is preliminary data.</text>
</comment>
<organism evidence="3 4">
    <name type="scientific">Gaetbulibacter aestuarii</name>
    <dbReference type="NCBI Taxonomy" id="1502358"/>
    <lineage>
        <taxon>Bacteria</taxon>
        <taxon>Pseudomonadati</taxon>
        <taxon>Bacteroidota</taxon>
        <taxon>Flavobacteriia</taxon>
        <taxon>Flavobacteriales</taxon>
        <taxon>Flavobacteriaceae</taxon>
        <taxon>Gaetbulibacter</taxon>
    </lineage>
</organism>
<gene>
    <name evidence="3" type="ORF">V8G58_10500</name>
</gene>
<dbReference type="Proteomes" id="UP001610100">
    <property type="component" value="Unassembled WGS sequence"/>
</dbReference>
<dbReference type="Pfam" id="PF14292">
    <property type="entry name" value="SusE"/>
    <property type="match status" value="1"/>
</dbReference>
<dbReference type="EMBL" id="JBAWKB010000003">
    <property type="protein sequence ID" value="MFH6772363.1"/>
    <property type="molecule type" value="Genomic_DNA"/>
</dbReference>
<accession>A0ABW7N2Q0</accession>
<dbReference type="Gene3D" id="2.60.40.3620">
    <property type="match status" value="2"/>
</dbReference>
<feature type="domain" description="SusE outer membrane protein" evidence="2">
    <location>
        <begin position="24"/>
        <end position="130"/>
    </location>
</feature>
<reference evidence="3 4" key="1">
    <citation type="submission" date="2024-02" db="EMBL/GenBank/DDBJ databases">
        <title>A Gaetbulibacter species isolated from tidal flats and genomic insights of their niches.</title>
        <authorList>
            <person name="Ye Y."/>
        </authorList>
    </citation>
    <scope>NUCLEOTIDE SEQUENCE [LARGE SCALE GENOMIC DNA]</scope>
    <source>
        <strain evidence="3 4">KYW382</strain>
    </source>
</reference>
<keyword evidence="1" id="KW-0732">Signal</keyword>
<protein>
    <submittedName>
        <fullName evidence="3">SusE domain-containing protein</fullName>
    </submittedName>
</protein>
<feature type="signal peptide" evidence="1">
    <location>
        <begin position="1"/>
        <end position="19"/>
    </location>
</feature>
<evidence type="ECO:0000256" key="1">
    <source>
        <dbReference type="SAM" id="SignalP"/>
    </source>
</evidence>
<name>A0ABW7N2Q0_9FLAO</name>
<proteinExistence type="predicted"/>
<evidence type="ECO:0000313" key="3">
    <source>
        <dbReference type="EMBL" id="MFH6772363.1"/>
    </source>
</evidence>
<sequence>MKKLLKIVFTLIVPMFALHSCSNDLETATVTKPNDGDFKLTSSVDNVTLEKENAESQTAITFSWDKSWYGVDTPTNFTIQIDSLGGDFSEPAISELIENEKSYTHAELNYIALKFKLDPDVEGQLKVRLKANLKYDAMPVYSDTKVISVTPFSTLNLKYAMPAGLYIQGDAVASNWNYPIPDEQKMVQIDNHRFGLILNLIGGKNFAFITSSSGWSDPAYVAPDNTVPAEGGEFIPSGSNTTPAWGGTPMKSPADSGTYKIIIDFVEGTYSVEPEPSIMAVPDELYIIGDATPLGWSTGPSQKFTKVDDYTFTITVPLTEGKYDFISALTWSDPAYKAKTGSEPLMGGNFIESGSATVPAWGGYDITAPAAGTYTITVNFKSGTYVLSL</sequence>